<evidence type="ECO:0000313" key="3">
    <source>
        <dbReference type="EMBL" id="RRJ30337.1"/>
    </source>
</evidence>
<dbReference type="EMBL" id="RRCH01000022">
    <property type="protein sequence ID" value="RRJ30337.1"/>
    <property type="molecule type" value="Genomic_DNA"/>
</dbReference>
<comment type="caution">
    <text evidence="3">The sequence shown here is derived from an EMBL/GenBank/DDBJ whole genome shotgun (WGS) entry which is preliminary data.</text>
</comment>
<protein>
    <submittedName>
        <fullName evidence="3">TFIIB-type zinc ribbon-containing protein</fullName>
    </submittedName>
</protein>
<dbReference type="Proteomes" id="UP000282322">
    <property type="component" value="Unassembled WGS sequence"/>
</dbReference>
<feature type="compositionally biased region" description="Polar residues" evidence="1">
    <location>
        <begin position="310"/>
        <end position="326"/>
    </location>
</feature>
<gene>
    <name evidence="3" type="ORF">EIK79_10480</name>
</gene>
<feature type="domain" description="Thaumarchaeal output" evidence="2">
    <location>
        <begin position="9"/>
        <end position="178"/>
    </location>
</feature>
<feature type="region of interest" description="Disordered" evidence="1">
    <location>
        <begin position="304"/>
        <end position="326"/>
    </location>
</feature>
<dbReference type="Pfam" id="PF18551">
    <property type="entry name" value="TackOD1"/>
    <property type="match status" value="1"/>
</dbReference>
<dbReference type="AlphaFoldDB" id="A0A3P3RA18"/>
<proteinExistence type="predicted"/>
<evidence type="ECO:0000313" key="4">
    <source>
        <dbReference type="Proteomes" id="UP000282322"/>
    </source>
</evidence>
<evidence type="ECO:0000259" key="2">
    <source>
        <dbReference type="Pfam" id="PF18551"/>
    </source>
</evidence>
<name>A0A3P3RA18_9EURY</name>
<accession>A0A3P3RA18</accession>
<dbReference type="InterPro" id="IPR040572">
    <property type="entry name" value="TackOD1"/>
</dbReference>
<sequence length="326" mass="36500">MATPGVLRLLETLADGTVEEFSPVINEEGEVSYPDVEQHLDANDPDAYSVLESLARRDILYREFREKAYVCPECGRDGMRYTTVCAECGSQNTIEQELYKHVECGCLAPEEQFRVGEGEYACPDCQLAVRPEQMEVLQQHVCQTCGESAAGSVGALRCRECLSVCEPHKAIEWVLYSYGFEQYGRQWLTTQLSARQALAEMLDERGFTVEVDAYIRNDSTETPVHLYGEDDLLGDRVIGAVHERPEQEDVERLHTAAAAVDARSVLVSTSGTVTKQAEELAQNHDIGLLSYQQDGSLEREYTTATRTEHSSSMLQRLTSSVRRQLN</sequence>
<organism evidence="3 4">
    <name type="scientific">Halocatena pleomorpha</name>
    <dbReference type="NCBI Taxonomy" id="1785090"/>
    <lineage>
        <taxon>Archaea</taxon>
        <taxon>Methanobacteriati</taxon>
        <taxon>Methanobacteriota</taxon>
        <taxon>Stenosarchaea group</taxon>
        <taxon>Halobacteria</taxon>
        <taxon>Halobacteriales</taxon>
        <taxon>Natronomonadaceae</taxon>
        <taxon>Halocatena</taxon>
    </lineage>
</organism>
<evidence type="ECO:0000256" key="1">
    <source>
        <dbReference type="SAM" id="MobiDB-lite"/>
    </source>
</evidence>
<keyword evidence="4" id="KW-1185">Reference proteome</keyword>
<reference evidence="3 4" key="1">
    <citation type="submission" date="2018-11" db="EMBL/GenBank/DDBJ databases">
        <title>Taxonoimc description of Halomarina strain SPP-AMP-1.</title>
        <authorList>
            <person name="Pal Y."/>
            <person name="Srinivasana K."/>
            <person name="Verma A."/>
            <person name="Kumar P."/>
        </authorList>
    </citation>
    <scope>NUCLEOTIDE SEQUENCE [LARGE SCALE GENOMIC DNA]</scope>
    <source>
        <strain evidence="3 4">SPP-AMP-1</strain>
    </source>
</reference>